<name>A0A1I5WXB6_9FIRM</name>
<dbReference type="OrthoDB" id="362670at2"/>
<dbReference type="Gene3D" id="3.40.190.10">
    <property type="entry name" value="Periplasmic binding protein-like II"/>
    <property type="match status" value="1"/>
</dbReference>
<dbReference type="PANTHER" id="PTHR43649">
    <property type="entry name" value="ARABINOSE-BINDING PROTEIN-RELATED"/>
    <property type="match status" value="1"/>
</dbReference>
<feature type="signal peptide" evidence="2">
    <location>
        <begin position="1"/>
        <end position="22"/>
    </location>
</feature>
<dbReference type="AlphaFoldDB" id="A0A1I5WXB6"/>
<reference evidence="4" key="1">
    <citation type="submission" date="2016-10" db="EMBL/GenBank/DDBJ databases">
        <authorList>
            <person name="Varghese N."/>
            <person name="Submissions S."/>
        </authorList>
    </citation>
    <scope>NUCLEOTIDE SEQUENCE [LARGE SCALE GENOMIC DNA]</scope>
    <source>
        <strain evidence="4">P18</strain>
    </source>
</reference>
<dbReference type="InterPro" id="IPR050490">
    <property type="entry name" value="Bact_solute-bd_prot1"/>
</dbReference>
<dbReference type="Proteomes" id="UP000182624">
    <property type="component" value="Unassembled WGS sequence"/>
</dbReference>
<dbReference type="InterPro" id="IPR006059">
    <property type="entry name" value="SBP"/>
</dbReference>
<dbReference type="SUPFAM" id="SSF53850">
    <property type="entry name" value="Periplasmic binding protein-like II"/>
    <property type="match status" value="1"/>
</dbReference>
<feature type="chain" id="PRO_5038485896" evidence="2">
    <location>
        <begin position="23"/>
        <end position="461"/>
    </location>
</feature>
<evidence type="ECO:0000256" key="2">
    <source>
        <dbReference type="SAM" id="SignalP"/>
    </source>
</evidence>
<accession>A0A1I5WXB6</accession>
<gene>
    <name evidence="3" type="ORF">SAMN04487928_1269</name>
</gene>
<keyword evidence="2" id="KW-0732">Signal</keyword>
<organism evidence="3 4">
    <name type="scientific">Butyrivibrio proteoclasticus</name>
    <dbReference type="NCBI Taxonomy" id="43305"/>
    <lineage>
        <taxon>Bacteria</taxon>
        <taxon>Bacillati</taxon>
        <taxon>Bacillota</taxon>
        <taxon>Clostridia</taxon>
        <taxon>Lachnospirales</taxon>
        <taxon>Lachnospiraceae</taxon>
        <taxon>Butyrivibrio</taxon>
    </lineage>
</organism>
<evidence type="ECO:0000313" key="3">
    <source>
        <dbReference type="EMBL" id="SFQ24157.1"/>
    </source>
</evidence>
<dbReference type="RefSeq" id="WP_074890482.1">
    <property type="nucleotide sequence ID" value="NZ_FOXO01000026.1"/>
</dbReference>
<feature type="region of interest" description="Disordered" evidence="1">
    <location>
        <begin position="28"/>
        <end position="64"/>
    </location>
</feature>
<proteinExistence type="predicted"/>
<dbReference type="Pfam" id="PF01547">
    <property type="entry name" value="SBP_bac_1"/>
    <property type="match status" value="1"/>
</dbReference>
<keyword evidence="4" id="KW-1185">Reference proteome</keyword>
<dbReference type="PROSITE" id="PS51257">
    <property type="entry name" value="PROKAR_LIPOPROTEIN"/>
    <property type="match status" value="1"/>
</dbReference>
<sequence length="461" mass="49884">MKKKIISSLLAVSMITASIVGCGSASQAPEAEAPAQEETPAATEAPAAEQTTEQTTETAEATSDEPVTLKWALWDVSSTVYYQPLIDAFTAEHPNVTVEMVDLGSTDYSTVLGTQLSGAGSDFDVVTVKDVPGYVSLVNKGVLEPLGDLISKDGVDLSLYNGVTDQVTIDGNLYELPFRSDIWVLYYNKDIFDKAGVAYPTNDMTWEEYDKLARSVTDTTPGAEVYGSHYHTWRSTIQLDGILDGKNTIVDGNYDFTKPYYEMVLAQQKDGVCMDYATLKTQGLHYSAAFAQGNVATMNMGSWFIATLIQKIKDGEYTDCTNWGIVKYPHAEGVEPGSTLSTITALAIPTSAPNKDMAWEFVKFVSGEKGAEVMASTGNIPAMTNEKIVDLIASMDGFPTDEASKEALVTSHTYLEMPANDKSSEIETVLNEQHDLIMNEEVSVDDAIAAMNEGVSAIIGK</sequence>
<feature type="compositionally biased region" description="Low complexity" evidence="1">
    <location>
        <begin position="28"/>
        <end position="61"/>
    </location>
</feature>
<protein>
    <submittedName>
        <fullName evidence="3">Carbohydrate ABC transporter substrate-binding protein, CUT1 family</fullName>
    </submittedName>
</protein>
<evidence type="ECO:0000313" key="4">
    <source>
        <dbReference type="Proteomes" id="UP000182624"/>
    </source>
</evidence>
<dbReference type="CDD" id="cd13585">
    <property type="entry name" value="PBP2_TMBP_like"/>
    <property type="match status" value="1"/>
</dbReference>
<dbReference type="EMBL" id="FOXO01000026">
    <property type="protein sequence ID" value="SFQ24157.1"/>
    <property type="molecule type" value="Genomic_DNA"/>
</dbReference>
<evidence type="ECO:0000256" key="1">
    <source>
        <dbReference type="SAM" id="MobiDB-lite"/>
    </source>
</evidence>
<dbReference type="PANTHER" id="PTHR43649:SF12">
    <property type="entry name" value="DIACETYLCHITOBIOSE BINDING PROTEIN DASA"/>
    <property type="match status" value="1"/>
</dbReference>